<proteinExistence type="predicted"/>
<evidence type="ECO:0000259" key="5">
    <source>
        <dbReference type="Pfam" id="PF03717"/>
    </source>
</evidence>
<dbReference type="InterPro" id="IPR001460">
    <property type="entry name" value="PCN-bd_Tpept"/>
</dbReference>
<keyword evidence="3" id="KW-1133">Transmembrane helix</keyword>
<dbReference type="SUPFAM" id="SSF56601">
    <property type="entry name" value="beta-lactamase/transpeptidase-like"/>
    <property type="match status" value="1"/>
</dbReference>
<comment type="caution">
    <text evidence="6">The sequence shown here is derived from an EMBL/GenBank/DDBJ whole genome shotgun (WGS) entry which is preliminary data.</text>
</comment>
<dbReference type="SUPFAM" id="SSF56519">
    <property type="entry name" value="Penicillin binding protein dimerisation domain"/>
    <property type="match status" value="1"/>
</dbReference>
<dbReference type="Gene3D" id="3.40.710.10">
    <property type="entry name" value="DD-peptidase/beta-lactamase superfamily"/>
    <property type="match status" value="1"/>
</dbReference>
<gene>
    <name evidence="6" type="ORF">A3F51_01595</name>
</gene>
<dbReference type="Gene3D" id="3.90.1310.10">
    <property type="entry name" value="Penicillin-binding protein 2a (Domain 2)"/>
    <property type="match status" value="1"/>
</dbReference>
<reference evidence="6 7" key="1">
    <citation type="journal article" date="2016" name="Nat. Commun.">
        <title>Thousands of microbial genomes shed light on interconnected biogeochemical processes in an aquifer system.</title>
        <authorList>
            <person name="Anantharaman K."/>
            <person name="Brown C.T."/>
            <person name="Hug L.A."/>
            <person name="Sharon I."/>
            <person name="Castelle C.J."/>
            <person name="Probst A.J."/>
            <person name="Thomas B.C."/>
            <person name="Singh A."/>
            <person name="Wilkins M.J."/>
            <person name="Karaoz U."/>
            <person name="Brodie E.L."/>
            <person name="Williams K.H."/>
            <person name="Hubbard S.S."/>
            <person name="Banfield J.F."/>
        </authorList>
    </citation>
    <scope>NUCLEOTIDE SEQUENCE [LARGE SCALE GENOMIC DNA]</scope>
</reference>
<evidence type="ECO:0008006" key="8">
    <source>
        <dbReference type="Google" id="ProtNLM"/>
    </source>
</evidence>
<evidence type="ECO:0000259" key="4">
    <source>
        <dbReference type="Pfam" id="PF00905"/>
    </source>
</evidence>
<feature type="domain" description="Penicillin-binding protein dimerisation" evidence="5">
    <location>
        <begin position="74"/>
        <end position="185"/>
    </location>
</feature>
<dbReference type="Pfam" id="PF00905">
    <property type="entry name" value="Transpeptidase"/>
    <property type="match status" value="1"/>
</dbReference>
<evidence type="ECO:0000313" key="6">
    <source>
        <dbReference type="EMBL" id="OHA29288.1"/>
    </source>
</evidence>
<protein>
    <recommendedName>
        <fullName evidence="8">Penicillin-binding protein transpeptidase domain-containing protein</fullName>
    </recommendedName>
</protein>
<keyword evidence="2 3" id="KW-0472">Membrane</keyword>
<name>A0A1G2MZN6_9BACT</name>
<dbReference type="GO" id="GO:0005886">
    <property type="term" value="C:plasma membrane"/>
    <property type="evidence" value="ECO:0007669"/>
    <property type="project" value="TreeGrafter"/>
</dbReference>
<organism evidence="6 7">
    <name type="scientific">Candidatus Taylorbacteria bacterium RIFCSPHIGHO2_12_FULL_45_16</name>
    <dbReference type="NCBI Taxonomy" id="1802315"/>
    <lineage>
        <taxon>Bacteria</taxon>
        <taxon>Candidatus Tayloriibacteriota</taxon>
    </lineage>
</organism>
<evidence type="ECO:0000313" key="7">
    <source>
        <dbReference type="Proteomes" id="UP000178089"/>
    </source>
</evidence>
<dbReference type="STRING" id="1802315.A3F51_01595"/>
<feature type="domain" description="Penicillin-binding protein transpeptidase" evidence="4">
    <location>
        <begin position="249"/>
        <end position="551"/>
    </location>
</feature>
<comment type="subcellular location">
    <subcellularLocation>
        <location evidence="1">Membrane</location>
    </subcellularLocation>
</comment>
<dbReference type="InterPro" id="IPR012338">
    <property type="entry name" value="Beta-lactam/transpept-like"/>
</dbReference>
<dbReference type="GO" id="GO:0008658">
    <property type="term" value="F:penicillin binding"/>
    <property type="evidence" value="ECO:0007669"/>
    <property type="project" value="InterPro"/>
</dbReference>
<evidence type="ECO:0000256" key="2">
    <source>
        <dbReference type="ARBA" id="ARBA00023136"/>
    </source>
</evidence>
<dbReference type="InterPro" id="IPR050515">
    <property type="entry name" value="Beta-lactam/transpept"/>
</dbReference>
<accession>A0A1G2MZN6</accession>
<dbReference type="Proteomes" id="UP000178089">
    <property type="component" value="Unassembled WGS sequence"/>
</dbReference>
<keyword evidence="3" id="KW-0812">Transmembrane</keyword>
<sequence length="569" mass="62436">MNSKQRFRARIILGGIIVAAFGLGVTLYNLQITRGSEYVAKVEKQVKLPLNFFDRGSIMFTAKDGTHSSAATLSSNYLVYVNPKLIKDAQGTYQALSQYIKIDREQFLRKSALLNDPYEELAKKIDASVAQQVSSLSLNGIGVVKETIRLYPGANLAAHVLGIVGESDGTIEGRYGLERTYENILSRPYVSSSANIFAQLFTNTRNSILSADFVRGDIVTTIEPTVQGYLEKVLDETNDQWKPDEIGGIIMDPKTGNIFAMASLPDFDPNDISKIKNIGILSNPLVEYAYEMGSIMKPLTVAIGFDSGALTPTWTYDDTGKMTLSGKNISNFDGKARGPTTSIQEILSQSLNVGSATVALEVGKQAFVRYFTALGFGSKTGVDQPNETVGLVANLKTGRDIEIATMAYGQGIALSPMAMTRALAVLANNGKIVKPRLVQEIDYVDGTKKIITPDVGVQVLKPETVETVTRMLVKVVDEALRKGALRVEHYTVAAKTGTAQIADSTTKGYYQDRYLHSFFGYFPAYEPKFIVFLYQKYPKGAQYASETLAEPFGELTKFLIDYYNVPPDR</sequence>
<dbReference type="PANTHER" id="PTHR30627">
    <property type="entry name" value="PEPTIDOGLYCAN D,D-TRANSPEPTIDASE"/>
    <property type="match status" value="1"/>
</dbReference>
<dbReference type="EMBL" id="MHRT01000005">
    <property type="protein sequence ID" value="OHA29288.1"/>
    <property type="molecule type" value="Genomic_DNA"/>
</dbReference>
<dbReference type="InterPro" id="IPR036138">
    <property type="entry name" value="PBP_dimer_sf"/>
</dbReference>
<dbReference type="InterPro" id="IPR005311">
    <property type="entry name" value="PBP_dimer"/>
</dbReference>
<dbReference type="GO" id="GO:0071555">
    <property type="term" value="P:cell wall organization"/>
    <property type="evidence" value="ECO:0007669"/>
    <property type="project" value="TreeGrafter"/>
</dbReference>
<feature type="transmembrane region" description="Helical" evidence="3">
    <location>
        <begin position="12"/>
        <end position="30"/>
    </location>
</feature>
<dbReference type="AlphaFoldDB" id="A0A1G2MZN6"/>
<dbReference type="Pfam" id="PF03717">
    <property type="entry name" value="PBP_dimer"/>
    <property type="match status" value="1"/>
</dbReference>
<dbReference type="PANTHER" id="PTHR30627:SF1">
    <property type="entry name" value="PEPTIDOGLYCAN D,D-TRANSPEPTIDASE FTSI"/>
    <property type="match status" value="1"/>
</dbReference>
<evidence type="ECO:0000256" key="1">
    <source>
        <dbReference type="ARBA" id="ARBA00004370"/>
    </source>
</evidence>
<dbReference type="Gene3D" id="3.30.450.330">
    <property type="match status" value="1"/>
</dbReference>
<evidence type="ECO:0000256" key="3">
    <source>
        <dbReference type="SAM" id="Phobius"/>
    </source>
</evidence>